<comment type="similarity">
    <text evidence="1 3">Belongs to the short-chain dehydrogenases/reductases (SDR) family.</text>
</comment>
<name>A0A2T4UDA8_9ACTN</name>
<reference evidence="5 6" key="1">
    <citation type="submission" date="2018-03" db="EMBL/GenBank/DDBJ databases">
        <title>Aquarubrobacter algicola gen. nov., sp. nov., a novel actinobacterium isolated from shallow eutrophic lake during the end of cyanobacterial harmful algal blooms.</title>
        <authorList>
            <person name="Chun S.J."/>
        </authorList>
    </citation>
    <scope>NUCLEOTIDE SEQUENCE [LARGE SCALE GENOMIC DNA]</scope>
    <source>
        <strain evidence="5 6">Seoho-28</strain>
    </source>
</reference>
<dbReference type="InterPro" id="IPR036291">
    <property type="entry name" value="NAD(P)-bd_dom_sf"/>
</dbReference>
<keyword evidence="2" id="KW-0560">Oxidoreductase</keyword>
<dbReference type="PRINTS" id="PR00081">
    <property type="entry name" value="GDHRDH"/>
</dbReference>
<proteinExistence type="inferred from homology"/>
<protein>
    <submittedName>
        <fullName evidence="5">Oxidoreductase</fullName>
    </submittedName>
</protein>
<evidence type="ECO:0000259" key="4">
    <source>
        <dbReference type="SMART" id="SM00822"/>
    </source>
</evidence>
<accession>A0A2T4UDA8</accession>
<evidence type="ECO:0000256" key="2">
    <source>
        <dbReference type="ARBA" id="ARBA00023002"/>
    </source>
</evidence>
<dbReference type="SUPFAM" id="SSF51735">
    <property type="entry name" value="NAD(P)-binding Rossmann-fold domains"/>
    <property type="match status" value="1"/>
</dbReference>
<comment type="caution">
    <text evidence="5">The sequence shown here is derived from an EMBL/GenBank/DDBJ whole genome shotgun (WGS) entry which is preliminary data.</text>
</comment>
<dbReference type="InterPro" id="IPR002347">
    <property type="entry name" value="SDR_fam"/>
</dbReference>
<dbReference type="OrthoDB" id="9775296at2"/>
<gene>
    <name evidence="5" type="ORF">C7Y72_17695</name>
</gene>
<dbReference type="RefSeq" id="WP_107570529.1">
    <property type="nucleotide sequence ID" value="NZ_PYYB01000003.1"/>
</dbReference>
<dbReference type="EMBL" id="PYYB01000003">
    <property type="protein sequence ID" value="PTL55486.1"/>
    <property type="molecule type" value="Genomic_DNA"/>
</dbReference>
<dbReference type="InterPro" id="IPR057326">
    <property type="entry name" value="KR_dom"/>
</dbReference>
<organism evidence="5 6">
    <name type="scientific">Paraconexibacter algicola</name>
    <dbReference type="NCBI Taxonomy" id="2133960"/>
    <lineage>
        <taxon>Bacteria</taxon>
        <taxon>Bacillati</taxon>
        <taxon>Actinomycetota</taxon>
        <taxon>Thermoleophilia</taxon>
        <taxon>Solirubrobacterales</taxon>
        <taxon>Paraconexibacteraceae</taxon>
        <taxon>Paraconexibacter</taxon>
    </lineage>
</organism>
<sequence length="253" mass="26595">MAQDLTGQAIAITGASSGIGEATALACARAGASVALAARRADRVQALAQRIEQEGGRAVALPTDVTDERQARAFVEHAYEAFGRLDGLVNNAGVMLLGAVTGADTAQWRRMIDVNVLGLLYCTHAAIPVMQRNADPAGGHIVNVSSTAGRNASLGAAVYNLTKFGVCGFSEALRQEVLHHGIRVTVVEPGFTESELLDHNTDPMVQAGAAHRRQEIGKVLESEDVAAAIVYALEQPAHVSVNEILVRPTGQRT</sequence>
<dbReference type="AlphaFoldDB" id="A0A2T4UDA8"/>
<dbReference type="SMART" id="SM00822">
    <property type="entry name" value="PKS_KR"/>
    <property type="match status" value="1"/>
</dbReference>
<dbReference type="PANTHER" id="PTHR43115">
    <property type="entry name" value="DEHYDROGENASE/REDUCTASE SDR FAMILY MEMBER 11"/>
    <property type="match status" value="1"/>
</dbReference>
<dbReference type="Proteomes" id="UP000240739">
    <property type="component" value="Unassembled WGS sequence"/>
</dbReference>
<dbReference type="PRINTS" id="PR00080">
    <property type="entry name" value="SDRFAMILY"/>
</dbReference>
<evidence type="ECO:0000313" key="6">
    <source>
        <dbReference type="Proteomes" id="UP000240739"/>
    </source>
</evidence>
<dbReference type="PANTHER" id="PTHR43115:SF4">
    <property type="entry name" value="DEHYDROGENASE_REDUCTASE SDR FAMILY MEMBER 11"/>
    <property type="match status" value="1"/>
</dbReference>
<evidence type="ECO:0000256" key="3">
    <source>
        <dbReference type="RuleBase" id="RU000363"/>
    </source>
</evidence>
<feature type="domain" description="Ketoreductase" evidence="4">
    <location>
        <begin position="8"/>
        <end position="194"/>
    </location>
</feature>
<evidence type="ECO:0000313" key="5">
    <source>
        <dbReference type="EMBL" id="PTL55486.1"/>
    </source>
</evidence>
<evidence type="ECO:0000256" key="1">
    <source>
        <dbReference type="ARBA" id="ARBA00006484"/>
    </source>
</evidence>
<keyword evidence="6" id="KW-1185">Reference proteome</keyword>
<dbReference type="Gene3D" id="3.40.50.720">
    <property type="entry name" value="NAD(P)-binding Rossmann-like Domain"/>
    <property type="match status" value="1"/>
</dbReference>
<dbReference type="GO" id="GO:0016616">
    <property type="term" value="F:oxidoreductase activity, acting on the CH-OH group of donors, NAD or NADP as acceptor"/>
    <property type="evidence" value="ECO:0007669"/>
    <property type="project" value="UniProtKB-ARBA"/>
</dbReference>
<dbReference type="Pfam" id="PF00106">
    <property type="entry name" value="adh_short"/>
    <property type="match status" value="1"/>
</dbReference>
<dbReference type="FunFam" id="3.40.50.720:FF:000047">
    <property type="entry name" value="NADP-dependent L-serine/L-allo-threonine dehydrogenase"/>
    <property type="match status" value="1"/>
</dbReference>